<name>A0ABD3T446_9LAMI</name>
<proteinExistence type="predicted"/>
<evidence type="ECO:0000313" key="2">
    <source>
        <dbReference type="Proteomes" id="UP001634393"/>
    </source>
</evidence>
<protein>
    <submittedName>
        <fullName evidence="1">Uncharacterized protein</fullName>
    </submittedName>
</protein>
<gene>
    <name evidence="1" type="ORF">ACJIZ3_019914</name>
</gene>
<keyword evidence="2" id="KW-1185">Reference proteome</keyword>
<accession>A0ABD3T446</accession>
<dbReference type="EMBL" id="JBJXBP010000005">
    <property type="protein sequence ID" value="KAL3831112.1"/>
    <property type="molecule type" value="Genomic_DNA"/>
</dbReference>
<sequence length="59" mass="7094">MKRKYASQSSIQKQEYIDKVKRSRVTINEQESIDMENQKSYETIQKMIQGCMIIYKLCK</sequence>
<comment type="caution">
    <text evidence="1">The sequence shown here is derived from an EMBL/GenBank/DDBJ whole genome shotgun (WGS) entry which is preliminary data.</text>
</comment>
<dbReference type="AlphaFoldDB" id="A0ABD3T446"/>
<reference evidence="1 2" key="1">
    <citation type="submission" date="2024-12" db="EMBL/GenBank/DDBJ databases">
        <title>The unique morphological basis and parallel evolutionary history of personate flowers in Penstemon.</title>
        <authorList>
            <person name="Depatie T.H."/>
            <person name="Wessinger C.A."/>
        </authorList>
    </citation>
    <scope>NUCLEOTIDE SEQUENCE [LARGE SCALE GENOMIC DNA]</scope>
    <source>
        <strain evidence="1">WTNN_2</strain>
        <tissue evidence="1">Leaf</tissue>
    </source>
</reference>
<organism evidence="1 2">
    <name type="scientific">Penstemon smallii</name>
    <dbReference type="NCBI Taxonomy" id="265156"/>
    <lineage>
        <taxon>Eukaryota</taxon>
        <taxon>Viridiplantae</taxon>
        <taxon>Streptophyta</taxon>
        <taxon>Embryophyta</taxon>
        <taxon>Tracheophyta</taxon>
        <taxon>Spermatophyta</taxon>
        <taxon>Magnoliopsida</taxon>
        <taxon>eudicotyledons</taxon>
        <taxon>Gunneridae</taxon>
        <taxon>Pentapetalae</taxon>
        <taxon>asterids</taxon>
        <taxon>lamiids</taxon>
        <taxon>Lamiales</taxon>
        <taxon>Plantaginaceae</taxon>
        <taxon>Cheloneae</taxon>
        <taxon>Penstemon</taxon>
    </lineage>
</organism>
<dbReference type="Proteomes" id="UP001634393">
    <property type="component" value="Unassembled WGS sequence"/>
</dbReference>
<evidence type="ECO:0000313" key="1">
    <source>
        <dbReference type="EMBL" id="KAL3831112.1"/>
    </source>
</evidence>